<evidence type="ECO:0000313" key="3">
    <source>
        <dbReference type="Proteomes" id="UP000314294"/>
    </source>
</evidence>
<comment type="caution">
    <text evidence="2">The sequence shown here is derived from an EMBL/GenBank/DDBJ whole genome shotgun (WGS) entry which is preliminary data.</text>
</comment>
<keyword evidence="3" id="KW-1185">Reference proteome</keyword>
<sequence>MRRRRERGRTWRVRRSGQSTESSRLPWFQPVVVAGVAGSMGGEQRAAGSWSPAGSRWSSADFQEHTGAVPRLHVS</sequence>
<name>A0A4Z2DZY1_9TELE</name>
<feature type="region of interest" description="Disordered" evidence="1">
    <location>
        <begin position="1"/>
        <end position="21"/>
    </location>
</feature>
<evidence type="ECO:0000256" key="1">
    <source>
        <dbReference type="SAM" id="MobiDB-lite"/>
    </source>
</evidence>
<evidence type="ECO:0000313" key="2">
    <source>
        <dbReference type="EMBL" id="TNN22007.1"/>
    </source>
</evidence>
<dbReference type="AlphaFoldDB" id="A0A4Z2DZY1"/>
<reference evidence="2 3" key="1">
    <citation type="submission" date="2019-03" db="EMBL/GenBank/DDBJ databases">
        <title>First draft genome of Liparis tanakae, snailfish: a comprehensive survey of snailfish specific genes.</title>
        <authorList>
            <person name="Kim W."/>
            <person name="Song I."/>
            <person name="Jeong J.-H."/>
            <person name="Kim D."/>
            <person name="Kim S."/>
            <person name="Ryu S."/>
            <person name="Song J.Y."/>
            <person name="Lee S.K."/>
        </authorList>
    </citation>
    <scope>NUCLEOTIDE SEQUENCE [LARGE SCALE GENOMIC DNA]</scope>
    <source>
        <tissue evidence="2">Muscle</tissue>
    </source>
</reference>
<feature type="region of interest" description="Disordered" evidence="1">
    <location>
        <begin position="42"/>
        <end position="75"/>
    </location>
</feature>
<dbReference type="EMBL" id="SRLO01024695">
    <property type="protein sequence ID" value="TNN22007.1"/>
    <property type="molecule type" value="Genomic_DNA"/>
</dbReference>
<organism evidence="2 3">
    <name type="scientific">Liparis tanakae</name>
    <name type="common">Tanaka's snailfish</name>
    <dbReference type="NCBI Taxonomy" id="230148"/>
    <lineage>
        <taxon>Eukaryota</taxon>
        <taxon>Metazoa</taxon>
        <taxon>Chordata</taxon>
        <taxon>Craniata</taxon>
        <taxon>Vertebrata</taxon>
        <taxon>Euteleostomi</taxon>
        <taxon>Actinopterygii</taxon>
        <taxon>Neopterygii</taxon>
        <taxon>Teleostei</taxon>
        <taxon>Neoteleostei</taxon>
        <taxon>Acanthomorphata</taxon>
        <taxon>Eupercaria</taxon>
        <taxon>Perciformes</taxon>
        <taxon>Cottioidei</taxon>
        <taxon>Cottales</taxon>
        <taxon>Liparidae</taxon>
        <taxon>Liparis</taxon>
    </lineage>
</organism>
<feature type="compositionally biased region" description="Basic residues" evidence="1">
    <location>
        <begin position="1"/>
        <end position="15"/>
    </location>
</feature>
<protein>
    <submittedName>
        <fullName evidence="2">Uncharacterized protein</fullName>
    </submittedName>
</protein>
<dbReference type="Proteomes" id="UP000314294">
    <property type="component" value="Unassembled WGS sequence"/>
</dbReference>
<proteinExistence type="predicted"/>
<accession>A0A4Z2DZY1</accession>
<gene>
    <name evidence="2" type="ORF">EYF80_067881</name>
</gene>